<proteinExistence type="predicted"/>
<dbReference type="Proteomes" id="UP000785679">
    <property type="component" value="Unassembled WGS sequence"/>
</dbReference>
<gene>
    <name evidence="1" type="ORF">FGO68_gene6580</name>
</gene>
<evidence type="ECO:0000313" key="1">
    <source>
        <dbReference type="EMBL" id="TNV72005.1"/>
    </source>
</evidence>
<name>A0A8J8SVA2_HALGN</name>
<comment type="caution">
    <text evidence="1">The sequence shown here is derived from an EMBL/GenBank/DDBJ whole genome shotgun (WGS) entry which is preliminary data.</text>
</comment>
<dbReference type="EMBL" id="RRYP01024983">
    <property type="protein sequence ID" value="TNV72005.1"/>
    <property type="molecule type" value="Genomic_DNA"/>
</dbReference>
<dbReference type="AlphaFoldDB" id="A0A8J8SVA2"/>
<sequence length="109" mass="12975">MDNFSRNVQQRYLNISCNHNRGKYRDTHTKRKNSTEDGRHDILRKFAHINWDTIQNAIIDKCPPLSLRQFTLDAEVVDNWMFCNCLIQINLIKAVSSWMIQQTSYQSRD</sequence>
<accession>A0A8J8SVA2</accession>
<organism evidence="1 2">
    <name type="scientific">Halteria grandinella</name>
    <dbReference type="NCBI Taxonomy" id="5974"/>
    <lineage>
        <taxon>Eukaryota</taxon>
        <taxon>Sar</taxon>
        <taxon>Alveolata</taxon>
        <taxon>Ciliophora</taxon>
        <taxon>Intramacronucleata</taxon>
        <taxon>Spirotrichea</taxon>
        <taxon>Stichotrichia</taxon>
        <taxon>Sporadotrichida</taxon>
        <taxon>Halteriidae</taxon>
        <taxon>Halteria</taxon>
    </lineage>
</organism>
<keyword evidence="2" id="KW-1185">Reference proteome</keyword>
<evidence type="ECO:0000313" key="2">
    <source>
        <dbReference type="Proteomes" id="UP000785679"/>
    </source>
</evidence>
<reference evidence="1" key="1">
    <citation type="submission" date="2019-06" db="EMBL/GenBank/DDBJ databases">
        <authorList>
            <person name="Zheng W."/>
        </authorList>
    </citation>
    <scope>NUCLEOTIDE SEQUENCE</scope>
    <source>
        <strain evidence="1">QDHG01</strain>
    </source>
</reference>
<protein>
    <submittedName>
        <fullName evidence="1">Uncharacterized protein</fullName>
    </submittedName>
</protein>